<organism evidence="1 2">
    <name type="scientific">Gonium pectorale</name>
    <name type="common">Green alga</name>
    <dbReference type="NCBI Taxonomy" id="33097"/>
    <lineage>
        <taxon>Eukaryota</taxon>
        <taxon>Viridiplantae</taxon>
        <taxon>Chlorophyta</taxon>
        <taxon>core chlorophytes</taxon>
        <taxon>Chlorophyceae</taxon>
        <taxon>CS clade</taxon>
        <taxon>Chlamydomonadales</taxon>
        <taxon>Volvocaceae</taxon>
        <taxon>Gonium</taxon>
    </lineage>
</organism>
<sequence>MAPKGCDTFLASCLNDLSAPHRLRRLRPRQIASVLRSLVRLGVHPGEDWLAELDAACYCHPGPFDPASATAVLKYLAALHAATAQTLSAAAGPQAAALRLLQGGVSKYKYEQLAMLLQAFRRLGMTIDDELALAVGRQMAGQLAGMAPGRRAAALRAVIGPSGGSA</sequence>
<evidence type="ECO:0000313" key="1">
    <source>
        <dbReference type="EMBL" id="KXZ51840.1"/>
    </source>
</evidence>
<evidence type="ECO:0000313" key="2">
    <source>
        <dbReference type="Proteomes" id="UP000075714"/>
    </source>
</evidence>
<reference evidence="2" key="1">
    <citation type="journal article" date="2016" name="Nat. Commun.">
        <title>The Gonium pectorale genome demonstrates co-option of cell cycle regulation during the evolution of multicellularity.</title>
        <authorList>
            <person name="Hanschen E.R."/>
            <person name="Marriage T.N."/>
            <person name="Ferris P.J."/>
            <person name="Hamaji T."/>
            <person name="Toyoda A."/>
            <person name="Fujiyama A."/>
            <person name="Neme R."/>
            <person name="Noguchi H."/>
            <person name="Minakuchi Y."/>
            <person name="Suzuki M."/>
            <person name="Kawai-Toyooka H."/>
            <person name="Smith D.R."/>
            <person name="Sparks H."/>
            <person name="Anderson J."/>
            <person name="Bakaric R."/>
            <person name="Luria V."/>
            <person name="Karger A."/>
            <person name="Kirschner M.W."/>
            <person name="Durand P.M."/>
            <person name="Michod R.E."/>
            <person name="Nozaki H."/>
            <person name="Olson B.J."/>
        </authorList>
    </citation>
    <scope>NUCLEOTIDE SEQUENCE [LARGE SCALE GENOMIC DNA]</scope>
    <source>
        <strain evidence="2">NIES-2863</strain>
    </source>
</reference>
<dbReference type="Proteomes" id="UP000075714">
    <property type="component" value="Unassembled WGS sequence"/>
</dbReference>
<comment type="caution">
    <text evidence="1">The sequence shown here is derived from an EMBL/GenBank/DDBJ whole genome shotgun (WGS) entry which is preliminary data.</text>
</comment>
<protein>
    <submittedName>
        <fullName evidence="1">Uncharacterized protein</fullName>
    </submittedName>
</protein>
<gene>
    <name evidence="1" type="ORF">GPECTOR_11g279</name>
</gene>
<name>A0A150GR79_GONPE</name>
<dbReference type="AlphaFoldDB" id="A0A150GR79"/>
<dbReference type="OrthoDB" id="550709at2759"/>
<dbReference type="EMBL" id="LSYV01000012">
    <property type="protein sequence ID" value="KXZ51840.1"/>
    <property type="molecule type" value="Genomic_DNA"/>
</dbReference>
<proteinExistence type="predicted"/>
<keyword evidence="2" id="KW-1185">Reference proteome</keyword>
<accession>A0A150GR79</accession>